<name>A0A0A9A7Q3_ARUDO</name>
<dbReference type="AlphaFoldDB" id="A0A0A9A7Q3"/>
<protein>
    <submittedName>
        <fullName evidence="1">Uncharacterized protein</fullName>
    </submittedName>
</protein>
<dbReference type="EMBL" id="GBRH01250191">
    <property type="protein sequence ID" value="JAD47704.1"/>
    <property type="molecule type" value="Transcribed_RNA"/>
</dbReference>
<evidence type="ECO:0000313" key="1">
    <source>
        <dbReference type="EMBL" id="JAD47704.1"/>
    </source>
</evidence>
<organism evidence="1">
    <name type="scientific">Arundo donax</name>
    <name type="common">Giant reed</name>
    <name type="synonym">Donax arundinaceus</name>
    <dbReference type="NCBI Taxonomy" id="35708"/>
    <lineage>
        <taxon>Eukaryota</taxon>
        <taxon>Viridiplantae</taxon>
        <taxon>Streptophyta</taxon>
        <taxon>Embryophyta</taxon>
        <taxon>Tracheophyta</taxon>
        <taxon>Spermatophyta</taxon>
        <taxon>Magnoliopsida</taxon>
        <taxon>Liliopsida</taxon>
        <taxon>Poales</taxon>
        <taxon>Poaceae</taxon>
        <taxon>PACMAD clade</taxon>
        <taxon>Arundinoideae</taxon>
        <taxon>Arundineae</taxon>
        <taxon>Arundo</taxon>
    </lineage>
</organism>
<reference evidence="1" key="2">
    <citation type="journal article" date="2015" name="Data Brief">
        <title>Shoot transcriptome of the giant reed, Arundo donax.</title>
        <authorList>
            <person name="Barrero R.A."/>
            <person name="Guerrero F.D."/>
            <person name="Moolhuijzen P."/>
            <person name="Goolsby J.A."/>
            <person name="Tidwell J."/>
            <person name="Bellgard S.E."/>
            <person name="Bellgard M.I."/>
        </authorList>
    </citation>
    <scope>NUCLEOTIDE SEQUENCE</scope>
    <source>
        <tissue evidence="1">Shoot tissue taken approximately 20 cm above the soil surface</tissue>
    </source>
</reference>
<reference evidence="1" key="1">
    <citation type="submission" date="2014-09" db="EMBL/GenBank/DDBJ databases">
        <authorList>
            <person name="Magalhaes I.L.F."/>
            <person name="Oliveira U."/>
            <person name="Santos F.R."/>
            <person name="Vidigal T.H.D.A."/>
            <person name="Brescovit A.D."/>
            <person name="Santos A.J."/>
        </authorList>
    </citation>
    <scope>NUCLEOTIDE SEQUENCE</scope>
    <source>
        <tissue evidence="1">Shoot tissue taken approximately 20 cm above the soil surface</tissue>
    </source>
</reference>
<proteinExistence type="predicted"/>
<sequence length="45" mass="4937">MPLGPFGCFRVACFMPSVQVRRGAPRSTRNTITKHNNGCEGICPE</sequence>
<accession>A0A0A9A7Q3</accession>